<evidence type="ECO:0000256" key="2">
    <source>
        <dbReference type="SAM" id="Phobius"/>
    </source>
</evidence>
<keyword evidence="5" id="KW-1185">Reference proteome</keyword>
<keyword evidence="2" id="KW-0472">Membrane</keyword>
<evidence type="ECO:0000313" key="4">
    <source>
        <dbReference type="EMBL" id="MFC0393675.1"/>
    </source>
</evidence>
<organism evidence="4 5">
    <name type="scientific">Paenibacillus mendelii</name>
    <dbReference type="NCBI Taxonomy" id="206163"/>
    <lineage>
        <taxon>Bacteria</taxon>
        <taxon>Bacillati</taxon>
        <taxon>Bacillota</taxon>
        <taxon>Bacilli</taxon>
        <taxon>Bacillales</taxon>
        <taxon>Paenibacillaceae</taxon>
        <taxon>Paenibacillus</taxon>
    </lineage>
</organism>
<feature type="compositionally biased region" description="Low complexity" evidence="1">
    <location>
        <begin position="465"/>
        <end position="481"/>
    </location>
</feature>
<dbReference type="RefSeq" id="WP_204820636.1">
    <property type="nucleotide sequence ID" value="NZ_JANHOF010000013.1"/>
</dbReference>
<evidence type="ECO:0000259" key="3">
    <source>
        <dbReference type="Pfam" id="PF01882"/>
    </source>
</evidence>
<accession>A0ABV6JCQ1</accession>
<evidence type="ECO:0000256" key="1">
    <source>
        <dbReference type="SAM" id="MobiDB-lite"/>
    </source>
</evidence>
<keyword evidence="2" id="KW-0812">Transmembrane</keyword>
<proteinExistence type="predicted"/>
<comment type="caution">
    <text evidence="4">The sequence shown here is derived from an EMBL/GenBank/DDBJ whole genome shotgun (WGS) entry which is preliminary data.</text>
</comment>
<dbReference type="Proteomes" id="UP001589818">
    <property type="component" value="Unassembled WGS sequence"/>
</dbReference>
<sequence length="594" mass="63039">MSAQSNRDYVQQPGGGAASGGAGAAGRSPIGFRRGKKGEAAASSPVPVLRSRHFARLLLLAAAVVCSFSLEARSGASEWLLFSVTTAAVFIVWVLPYAASGTWTVQREQIENTGYEDGGHMRVRLKLFSSRPMPFMWVSIREEIVNTTSEQPPIPLQFRTVYIPWFSRSRTVTYTVTGLRRGELSFQPVRIEAGDLLSMTVRSFVVPCSGQALVLPKPPKGEKVVLLPSTLPGGRPVGSHAARIAAPQLMQAAIPVLQAGTGPDSRTYIPGDPLRRINWRAMARGLGMQTRIDQPELPGETVILLDASPAAYGSDGRLFDASVGRAAMAIHHAAHAGRNVTVVCGGRGGTRLRVRMGEPTQLRRALEELARMKADDDRPLSERLRDILAKLPRGADIICITAEGYGPPEAGAAAAMPSPLTRTAPPSKTVPPTAAGATAGAAGAINEMVAQPTAVTTAQPAVRTAAQSAATASQPTTQPTAHTLAHSAPAPERKAAPPAMGTVNTAGVKDDRDRLDTNLESIEAIKQAASLASGRGGVFYLWLGGEWSDPAEAERIWRSRLQGIDCRVSVLPIPQQYLRQPDVVEGGEHDGTVT</sequence>
<gene>
    <name evidence="4" type="ORF">ACFFJ8_20175</name>
</gene>
<dbReference type="PANTHER" id="PTHR34351">
    <property type="entry name" value="SLR1927 PROTEIN-RELATED"/>
    <property type="match status" value="1"/>
</dbReference>
<dbReference type="InterPro" id="IPR002881">
    <property type="entry name" value="DUF58"/>
</dbReference>
<evidence type="ECO:0000313" key="5">
    <source>
        <dbReference type="Proteomes" id="UP001589818"/>
    </source>
</evidence>
<dbReference type="Pfam" id="PF01882">
    <property type="entry name" value="DUF58"/>
    <property type="match status" value="1"/>
</dbReference>
<dbReference type="EMBL" id="JBHLVF010000034">
    <property type="protein sequence ID" value="MFC0393675.1"/>
    <property type="molecule type" value="Genomic_DNA"/>
</dbReference>
<feature type="region of interest" description="Disordered" evidence="1">
    <location>
        <begin position="1"/>
        <end position="38"/>
    </location>
</feature>
<feature type="domain" description="DUF58" evidence="3">
    <location>
        <begin position="264"/>
        <end position="373"/>
    </location>
</feature>
<reference evidence="4 5" key="1">
    <citation type="submission" date="2024-09" db="EMBL/GenBank/DDBJ databases">
        <authorList>
            <person name="Sun Q."/>
            <person name="Mori K."/>
        </authorList>
    </citation>
    <scope>NUCLEOTIDE SEQUENCE [LARGE SCALE GENOMIC DNA]</scope>
    <source>
        <strain evidence="4 5">CCM 4839</strain>
    </source>
</reference>
<name>A0ABV6JCQ1_9BACL</name>
<keyword evidence="2" id="KW-1133">Transmembrane helix</keyword>
<feature type="compositionally biased region" description="Gly residues" evidence="1">
    <location>
        <begin position="13"/>
        <end position="24"/>
    </location>
</feature>
<protein>
    <submittedName>
        <fullName evidence="4">DUF58 domain-containing protein</fullName>
    </submittedName>
</protein>
<dbReference type="PANTHER" id="PTHR34351:SF2">
    <property type="entry name" value="DUF58 DOMAIN-CONTAINING PROTEIN"/>
    <property type="match status" value="1"/>
</dbReference>
<feature type="transmembrane region" description="Helical" evidence="2">
    <location>
        <begin position="79"/>
        <end position="99"/>
    </location>
</feature>
<feature type="region of interest" description="Disordered" evidence="1">
    <location>
        <begin position="465"/>
        <end position="510"/>
    </location>
</feature>